<proteinExistence type="predicted"/>
<keyword evidence="2" id="KW-1185">Reference proteome</keyword>
<reference evidence="1" key="1">
    <citation type="submission" date="2024-09" db="EMBL/GenBank/DDBJ databases">
        <title>Black Yeasts Isolated from many extreme environments.</title>
        <authorList>
            <person name="Coleine C."/>
            <person name="Stajich J.E."/>
            <person name="Selbmann L."/>
        </authorList>
    </citation>
    <scope>NUCLEOTIDE SEQUENCE</scope>
    <source>
        <strain evidence="1">CCFEE 5737</strain>
    </source>
</reference>
<dbReference type="Proteomes" id="UP001186974">
    <property type="component" value="Unassembled WGS sequence"/>
</dbReference>
<name>A0ACC3D6R3_9PEZI</name>
<comment type="caution">
    <text evidence="1">The sequence shown here is derived from an EMBL/GenBank/DDBJ whole genome shotgun (WGS) entry which is preliminary data.</text>
</comment>
<evidence type="ECO:0000313" key="2">
    <source>
        <dbReference type="Proteomes" id="UP001186974"/>
    </source>
</evidence>
<accession>A0ACC3D6R3</accession>
<dbReference type="EMBL" id="JAWDJW010007277">
    <property type="protein sequence ID" value="KAK3062471.1"/>
    <property type="molecule type" value="Genomic_DNA"/>
</dbReference>
<sequence length="460" mass="50397">LVELSMQQKDALNVLLTGRMESMFGDLIKNMFKAKNLAFDMVCLKPAVGPQNQRFVSTMAFKQQLLADIVYTYSQAEEIRVYEDRPKHVQGFRDFFAAFNRALLSPNPPQQRQPIVSEIVQVTEQAASLEPATEVAEVQRMINHHNMAVRSGTAPHRSVPWKINKTVFYTAYIIPPEATKQLSQLVRLPPNSPDGEVKFLANSIVISPRPADHHILQKVGGIGKVVRWKVVGIAAFENRVWAAKVEPIPANERIWTETPTPMVTLAHRRGARPMDASRIQNWQPVADADAIEFDTTVNEKVLLKIEEERRERNPTPGYQNGNRGPKRLHPRQDEGDDYISLGGEENQPPQGYGRPQNSGFQSRKINESRGGGSQGISVNHNRSRRHDGRGGQGQGHRGGGRGGDGGRGRGSFRGGGGGGGRGRGRGGGNQSSYRSLDDMGGGGYQGSGGGGFGGDGAYDY</sequence>
<evidence type="ECO:0000313" key="1">
    <source>
        <dbReference type="EMBL" id="KAK3062471.1"/>
    </source>
</evidence>
<feature type="non-terminal residue" evidence="1">
    <location>
        <position position="1"/>
    </location>
</feature>
<protein>
    <submittedName>
        <fullName evidence="1">Uncharacterized protein</fullName>
    </submittedName>
</protein>
<gene>
    <name evidence="1" type="ORF">LTS18_003990</name>
</gene>
<organism evidence="1 2">
    <name type="scientific">Coniosporium uncinatum</name>
    <dbReference type="NCBI Taxonomy" id="93489"/>
    <lineage>
        <taxon>Eukaryota</taxon>
        <taxon>Fungi</taxon>
        <taxon>Dikarya</taxon>
        <taxon>Ascomycota</taxon>
        <taxon>Pezizomycotina</taxon>
        <taxon>Dothideomycetes</taxon>
        <taxon>Dothideomycetes incertae sedis</taxon>
        <taxon>Coniosporium</taxon>
    </lineage>
</organism>